<organism evidence="2 3">
    <name type="scientific">Rubrivirga marina</name>
    <dbReference type="NCBI Taxonomy" id="1196024"/>
    <lineage>
        <taxon>Bacteria</taxon>
        <taxon>Pseudomonadati</taxon>
        <taxon>Rhodothermota</taxon>
        <taxon>Rhodothermia</taxon>
        <taxon>Rhodothermales</taxon>
        <taxon>Rubricoccaceae</taxon>
        <taxon>Rubrivirga</taxon>
    </lineage>
</organism>
<gene>
    <name evidence="2" type="ORF">BSZ37_00295</name>
</gene>
<dbReference type="InterPro" id="IPR039375">
    <property type="entry name" value="NodN-like"/>
</dbReference>
<dbReference type="CDD" id="cd03450">
    <property type="entry name" value="NodN"/>
    <property type="match status" value="1"/>
</dbReference>
<dbReference type="Pfam" id="PF01575">
    <property type="entry name" value="MaoC_dehydratas"/>
    <property type="match status" value="1"/>
</dbReference>
<evidence type="ECO:0000313" key="2">
    <source>
        <dbReference type="EMBL" id="PAP74997.1"/>
    </source>
</evidence>
<dbReference type="OrthoDB" id="9801735at2"/>
<accession>A0A271IV52</accession>
<proteinExistence type="predicted"/>
<dbReference type="EMBL" id="MQWD01000001">
    <property type="protein sequence ID" value="PAP74997.1"/>
    <property type="molecule type" value="Genomic_DNA"/>
</dbReference>
<evidence type="ECO:0000259" key="1">
    <source>
        <dbReference type="Pfam" id="PF01575"/>
    </source>
</evidence>
<dbReference type="Gene3D" id="3.10.129.10">
    <property type="entry name" value="Hotdog Thioesterase"/>
    <property type="match status" value="1"/>
</dbReference>
<keyword evidence="3" id="KW-1185">Reference proteome</keyword>
<comment type="caution">
    <text evidence="2">The sequence shown here is derived from an EMBL/GenBank/DDBJ whole genome shotgun (WGS) entry which is preliminary data.</text>
</comment>
<dbReference type="AlphaFoldDB" id="A0A271IV52"/>
<dbReference type="PANTHER" id="PTHR42993">
    <property type="entry name" value="MAOC-LIKE DEHYDRATASE DOMAIN-CONTAINING PROTEIN"/>
    <property type="match status" value="1"/>
</dbReference>
<dbReference type="PANTHER" id="PTHR42993:SF1">
    <property type="entry name" value="MAOC-LIKE DEHYDRATASE DOMAIN-CONTAINING PROTEIN"/>
    <property type="match status" value="1"/>
</dbReference>
<name>A0A271IV52_9BACT</name>
<dbReference type="InterPro" id="IPR029069">
    <property type="entry name" value="HotDog_dom_sf"/>
</dbReference>
<evidence type="ECO:0000313" key="3">
    <source>
        <dbReference type="Proteomes" id="UP000216339"/>
    </source>
</evidence>
<protein>
    <submittedName>
        <fullName evidence="2">Nodulation protein NodN</fullName>
    </submittedName>
</protein>
<dbReference type="InterPro" id="IPR002539">
    <property type="entry name" value="MaoC-like_dom"/>
</dbReference>
<dbReference type="RefSeq" id="WP_095508623.1">
    <property type="nucleotide sequence ID" value="NZ_MQWD01000001.1"/>
</dbReference>
<feature type="domain" description="MaoC-like" evidence="1">
    <location>
        <begin position="10"/>
        <end position="117"/>
    </location>
</feature>
<dbReference type="SUPFAM" id="SSF54637">
    <property type="entry name" value="Thioesterase/thiol ester dehydrase-isomerase"/>
    <property type="match status" value="1"/>
</dbReference>
<sequence>MPSLLDSLQDRAGDELGVSSWVTIDQDRIDAFAACTGDRQWIHVDRERAARESPFGRTIAHGYLTLSLLPMMNEEIGIVPEGVASALNYGSDKVRFLAPVPSGSRVRARTELVAALEKRPGQILLTLRSTVEIEGEETPALVADTLALLLTDA</sequence>
<dbReference type="Proteomes" id="UP000216339">
    <property type="component" value="Unassembled WGS sequence"/>
</dbReference>
<reference evidence="2 3" key="1">
    <citation type="submission" date="2016-11" db="EMBL/GenBank/DDBJ databases">
        <title>Study of marine rhodopsin-containing bacteria.</title>
        <authorList>
            <person name="Yoshizawa S."/>
            <person name="Kumagai Y."/>
            <person name="Kogure K."/>
        </authorList>
    </citation>
    <scope>NUCLEOTIDE SEQUENCE [LARGE SCALE GENOMIC DNA]</scope>
    <source>
        <strain evidence="2 3">SAORIC-28</strain>
    </source>
</reference>